<feature type="domain" description="Serine aminopeptidase S33" evidence="1">
    <location>
        <begin position="38"/>
        <end position="293"/>
    </location>
</feature>
<evidence type="ECO:0000313" key="2">
    <source>
        <dbReference type="EMBL" id="RVT42185.1"/>
    </source>
</evidence>
<sequence>MQANPSLFRSWPPGGILDRWVAPDGWTHRMFTLGDGSRGQMLMIAGRGDMIEKYLEAVMHFATRGWAVTTFDWRGQGGSGRLTDDPTVGHVQDFGQWVADLGAFAADWETRGSGPHVMLGHSMGGFLLLRAMAEGVVRPDAAVLTAPMLGLNGGMIPRWLARIIVAVMLKIAGPTGAAWTQNEASAARLRARQRRLTHSLERHDDELWWRRTAPDISLGAPSWGWLDQAYRATAALEADTRIAAMAVPTLILSTDADQLVCPHAIRRIAARLPDVAFHAYGAEAAHEILREADPVRLDALARIDAFWDARAPAT</sequence>
<dbReference type="OrthoDB" id="9788260at2"/>
<dbReference type="Proteomes" id="UP000282977">
    <property type="component" value="Unassembled WGS sequence"/>
</dbReference>
<reference evidence="2 3" key="1">
    <citation type="submission" date="2019-01" db="EMBL/GenBank/DDBJ databases">
        <authorList>
            <person name="Chen W.-M."/>
        </authorList>
    </citation>
    <scope>NUCLEOTIDE SEQUENCE [LARGE SCALE GENOMIC DNA]</scope>
    <source>
        <strain evidence="2 3">TLA-22</strain>
    </source>
</reference>
<dbReference type="GO" id="GO:0016787">
    <property type="term" value="F:hydrolase activity"/>
    <property type="evidence" value="ECO:0007669"/>
    <property type="project" value="UniProtKB-KW"/>
</dbReference>
<dbReference type="SUPFAM" id="SSF53474">
    <property type="entry name" value="alpha/beta-Hydrolases"/>
    <property type="match status" value="1"/>
</dbReference>
<dbReference type="InterPro" id="IPR051044">
    <property type="entry name" value="MAG_DAG_Lipase"/>
</dbReference>
<organism evidence="2 3">
    <name type="scientific">Sphingobium algorifonticola</name>
    <dbReference type="NCBI Taxonomy" id="2008318"/>
    <lineage>
        <taxon>Bacteria</taxon>
        <taxon>Pseudomonadati</taxon>
        <taxon>Pseudomonadota</taxon>
        <taxon>Alphaproteobacteria</taxon>
        <taxon>Sphingomonadales</taxon>
        <taxon>Sphingomonadaceae</taxon>
        <taxon>Sphingobium</taxon>
    </lineage>
</organism>
<proteinExistence type="predicted"/>
<evidence type="ECO:0000313" key="3">
    <source>
        <dbReference type="Proteomes" id="UP000282977"/>
    </source>
</evidence>
<dbReference type="InterPro" id="IPR022742">
    <property type="entry name" value="Hydrolase_4"/>
</dbReference>
<dbReference type="InterPro" id="IPR029058">
    <property type="entry name" value="AB_hydrolase_fold"/>
</dbReference>
<dbReference type="PANTHER" id="PTHR11614">
    <property type="entry name" value="PHOSPHOLIPASE-RELATED"/>
    <property type="match status" value="1"/>
</dbReference>
<gene>
    <name evidence="2" type="ORF">ENE74_08215</name>
</gene>
<protein>
    <submittedName>
        <fullName evidence="2">Alpha/beta hydrolase</fullName>
    </submittedName>
</protein>
<keyword evidence="3" id="KW-1185">Reference proteome</keyword>
<name>A0A437J9N0_9SPHN</name>
<dbReference type="EMBL" id="RZUL01000002">
    <property type="protein sequence ID" value="RVT42185.1"/>
    <property type="molecule type" value="Genomic_DNA"/>
</dbReference>
<accession>A0A437J9N0</accession>
<evidence type="ECO:0000259" key="1">
    <source>
        <dbReference type="Pfam" id="PF12146"/>
    </source>
</evidence>
<dbReference type="Gene3D" id="3.40.50.1820">
    <property type="entry name" value="alpha/beta hydrolase"/>
    <property type="match status" value="1"/>
</dbReference>
<comment type="caution">
    <text evidence="2">The sequence shown here is derived from an EMBL/GenBank/DDBJ whole genome shotgun (WGS) entry which is preliminary data.</text>
</comment>
<dbReference type="AlphaFoldDB" id="A0A437J9N0"/>
<dbReference type="Pfam" id="PF12146">
    <property type="entry name" value="Hydrolase_4"/>
    <property type="match status" value="1"/>
</dbReference>
<keyword evidence="2" id="KW-0378">Hydrolase</keyword>
<dbReference type="RefSeq" id="WP_127690362.1">
    <property type="nucleotide sequence ID" value="NZ_RZUL01000002.1"/>
</dbReference>